<dbReference type="PRINTS" id="PR00032">
    <property type="entry name" value="HTHARAC"/>
</dbReference>
<dbReference type="Pfam" id="PF12833">
    <property type="entry name" value="HTH_18"/>
    <property type="match status" value="1"/>
</dbReference>
<organism evidence="11 12">
    <name type="scientific">Cohnella phaseoli</name>
    <dbReference type="NCBI Taxonomy" id="456490"/>
    <lineage>
        <taxon>Bacteria</taxon>
        <taxon>Bacillati</taxon>
        <taxon>Bacillota</taxon>
        <taxon>Bacilli</taxon>
        <taxon>Bacillales</taxon>
        <taxon>Paenibacillaceae</taxon>
        <taxon>Cohnella</taxon>
    </lineage>
</organism>
<dbReference type="SUPFAM" id="SSF52172">
    <property type="entry name" value="CheY-like"/>
    <property type="match status" value="1"/>
</dbReference>
<evidence type="ECO:0000259" key="10">
    <source>
        <dbReference type="PROSITE" id="PS50110"/>
    </source>
</evidence>
<accession>A0A3D9IPK6</accession>
<dbReference type="GO" id="GO:0003700">
    <property type="term" value="F:DNA-binding transcription factor activity"/>
    <property type="evidence" value="ECO:0007669"/>
    <property type="project" value="InterPro"/>
</dbReference>
<dbReference type="InterPro" id="IPR001789">
    <property type="entry name" value="Sig_transdc_resp-reg_receiver"/>
</dbReference>
<keyword evidence="5" id="KW-0805">Transcription regulation</keyword>
<dbReference type="Gene3D" id="1.10.10.60">
    <property type="entry name" value="Homeodomain-like"/>
    <property type="match status" value="2"/>
</dbReference>
<comment type="caution">
    <text evidence="11">The sequence shown here is derived from an EMBL/GenBank/DDBJ whole genome shotgun (WGS) entry which is preliminary data.</text>
</comment>
<keyword evidence="4" id="KW-0902">Two-component regulatory system</keyword>
<evidence type="ECO:0000256" key="4">
    <source>
        <dbReference type="ARBA" id="ARBA00023012"/>
    </source>
</evidence>
<name>A0A3D9IPK6_9BACL</name>
<proteinExistence type="predicted"/>
<evidence type="ECO:0000256" key="5">
    <source>
        <dbReference type="ARBA" id="ARBA00023015"/>
    </source>
</evidence>
<evidence type="ECO:0000313" key="12">
    <source>
        <dbReference type="Proteomes" id="UP000256977"/>
    </source>
</evidence>
<dbReference type="InterPro" id="IPR018062">
    <property type="entry name" value="HTH_AraC-typ_CS"/>
</dbReference>
<evidence type="ECO:0000256" key="2">
    <source>
        <dbReference type="ARBA" id="ARBA00022490"/>
    </source>
</evidence>
<evidence type="ECO:0000259" key="9">
    <source>
        <dbReference type="PROSITE" id="PS01124"/>
    </source>
</evidence>
<dbReference type="SMART" id="SM00342">
    <property type="entry name" value="HTH_ARAC"/>
    <property type="match status" value="1"/>
</dbReference>
<dbReference type="PROSITE" id="PS01124">
    <property type="entry name" value="HTH_ARAC_FAMILY_2"/>
    <property type="match status" value="1"/>
</dbReference>
<gene>
    <name evidence="11" type="ORF">DFP98_125115</name>
</gene>
<dbReference type="CDD" id="cd17536">
    <property type="entry name" value="REC_YesN-like"/>
    <property type="match status" value="1"/>
</dbReference>
<dbReference type="PROSITE" id="PS00041">
    <property type="entry name" value="HTH_ARAC_FAMILY_1"/>
    <property type="match status" value="1"/>
</dbReference>
<evidence type="ECO:0000256" key="7">
    <source>
        <dbReference type="ARBA" id="ARBA00023163"/>
    </source>
</evidence>
<keyword evidence="7" id="KW-0804">Transcription</keyword>
<feature type="domain" description="Response regulatory" evidence="10">
    <location>
        <begin position="3"/>
        <end position="120"/>
    </location>
</feature>
<evidence type="ECO:0000256" key="1">
    <source>
        <dbReference type="ARBA" id="ARBA00004496"/>
    </source>
</evidence>
<keyword evidence="3 8" id="KW-0597">Phosphoprotein</keyword>
<sequence>MYALIIVDDERRIVRGLTQALQNSGLALSEVQGFHSAHEVLKAMERQPYDILLSDIRMPEMDGLSLIAEVKKLQPACRVVFLTGFGQFEYAQQAVKLGAFDFLLKPVTDEHLFHCLERVICSLDEERAAKQSIDRLKSRYEETVPMLRSAFLKQLAEGQLARLQPEERLERSLSLNVPLDLEQAATWLLVRVDNRQKMSAAYTDPEIDVLLETELEKALAPDFRYAAHWDSHGFLVCATQPSTTGASQEERGRLRLAVEQLRDRLLTDRGIELSVLLSRRATDFSDWPEAYKVAARLLRQHIRSVGGFVLDAETESESAGRESSGFAGLTAVSSLDLLLESGNETEYYRRLAIAFDEARASPGMPYRVFAEICQNISLSLIKTLNKLNLTDEEQSSLDIDDWANVNRISSVEEMSERFAGASAKVFELLKRRRDESRDAVSRAKWHIAQNLDGDLSLTRLSEACHMSSPYLSRIFKEQTGEGINHYITRLRIERAMELLHDPSLKIADVAVRSGYDNIPYFTKVFKKVVGVTPQEYKKI</sequence>
<dbReference type="SUPFAM" id="SSF46689">
    <property type="entry name" value="Homeodomain-like"/>
    <property type="match status" value="2"/>
</dbReference>
<reference evidence="11 12" key="1">
    <citation type="submission" date="2018-07" db="EMBL/GenBank/DDBJ databases">
        <title>Genomic Encyclopedia of Type Strains, Phase III (KMG-III): the genomes of soil and plant-associated and newly described type strains.</title>
        <authorList>
            <person name="Whitman W."/>
        </authorList>
    </citation>
    <scope>NUCLEOTIDE SEQUENCE [LARGE SCALE GENOMIC DNA]</scope>
    <source>
        <strain evidence="11 12">CECT 7287</strain>
    </source>
</reference>
<feature type="modified residue" description="4-aspartylphosphate" evidence="8">
    <location>
        <position position="55"/>
    </location>
</feature>
<dbReference type="Pfam" id="PF00072">
    <property type="entry name" value="Response_reg"/>
    <property type="match status" value="1"/>
</dbReference>
<dbReference type="GO" id="GO:0000160">
    <property type="term" value="P:phosphorelay signal transduction system"/>
    <property type="evidence" value="ECO:0007669"/>
    <property type="project" value="UniProtKB-KW"/>
</dbReference>
<dbReference type="GO" id="GO:0005737">
    <property type="term" value="C:cytoplasm"/>
    <property type="evidence" value="ECO:0007669"/>
    <property type="project" value="UniProtKB-SubCell"/>
</dbReference>
<dbReference type="PANTHER" id="PTHR42713">
    <property type="entry name" value="HISTIDINE KINASE-RELATED"/>
    <property type="match status" value="1"/>
</dbReference>
<dbReference type="PANTHER" id="PTHR42713:SF3">
    <property type="entry name" value="TRANSCRIPTIONAL REGULATORY PROTEIN HPTR"/>
    <property type="match status" value="1"/>
</dbReference>
<evidence type="ECO:0000256" key="8">
    <source>
        <dbReference type="PROSITE-ProRule" id="PRU00169"/>
    </source>
</evidence>
<dbReference type="GO" id="GO:0043565">
    <property type="term" value="F:sequence-specific DNA binding"/>
    <property type="evidence" value="ECO:0007669"/>
    <property type="project" value="InterPro"/>
</dbReference>
<dbReference type="AlphaFoldDB" id="A0A3D9IPK6"/>
<comment type="subcellular location">
    <subcellularLocation>
        <location evidence="1">Cytoplasm</location>
    </subcellularLocation>
</comment>
<dbReference type="InterPro" id="IPR011006">
    <property type="entry name" value="CheY-like_superfamily"/>
</dbReference>
<keyword evidence="2" id="KW-0963">Cytoplasm</keyword>
<dbReference type="Gene3D" id="3.40.50.2300">
    <property type="match status" value="1"/>
</dbReference>
<protein>
    <submittedName>
        <fullName evidence="11">YesN/AraC family two-component response regulator</fullName>
    </submittedName>
</protein>
<dbReference type="InterPro" id="IPR051552">
    <property type="entry name" value="HptR"/>
</dbReference>
<dbReference type="SMART" id="SM00448">
    <property type="entry name" value="REC"/>
    <property type="match status" value="1"/>
</dbReference>
<evidence type="ECO:0000256" key="6">
    <source>
        <dbReference type="ARBA" id="ARBA00023125"/>
    </source>
</evidence>
<dbReference type="InterPro" id="IPR018060">
    <property type="entry name" value="HTH_AraC"/>
</dbReference>
<keyword evidence="12" id="KW-1185">Reference proteome</keyword>
<keyword evidence="6" id="KW-0238">DNA-binding</keyword>
<evidence type="ECO:0000313" key="11">
    <source>
        <dbReference type="EMBL" id="RED63568.1"/>
    </source>
</evidence>
<dbReference type="EMBL" id="QRDZ01000025">
    <property type="protein sequence ID" value="RED63568.1"/>
    <property type="molecule type" value="Genomic_DNA"/>
</dbReference>
<dbReference type="InterPro" id="IPR020449">
    <property type="entry name" value="Tscrpt_reg_AraC-type_HTH"/>
</dbReference>
<dbReference type="Proteomes" id="UP000256977">
    <property type="component" value="Unassembled WGS sequence"/>
</dbReference>
<dbReference type="PROSITE" id="PS50110">
    <property type="entry name" value="RESPONSE_REGULATORY"/>
    <property type="match status" value="1"/>
</dbReference>
<dbReference type="RefSeq" id="WP_181917964.1">
    <property type="nucleotide sequence ID" value="NZ_QRDZ01000025.1"/>
</dbReference>
<feature type="domain" description="HTH araC/xylS-type" evidence="9">
    <location>
        <begin position="441"/>
        <end position="539"/>
    </location>
</feature>
<evidence type="ECO:0000256" key="3">
    <source>
        <dbReference type="ARBA" id="ARBA00022553"/>
    </source>
</evidence>
<dbReference type="InterPro" id="IPR009057">
    <property type="entry name" value="Homeodomain-like_sf"/>
</dbReference>